<accession>A0A1I6JDG3</accession>
<dbReference type="EMBL" id="FOYW01000002">
    <property type="protein sequence ID" value="SFR77008.1"/>
    <property type="molecule type" value="Genomic_DNA"/>
</dbReference>
<keyword evidence="2" id="KW-1185">Reference proteome</keyword>
<gene>
    <name evidence="1" type="ORF">SAMN05216203_2917</name>
</gene>
<protein>
    <submittedName>
        <fullName evidence="1">Uncharacterized protein</fullName>
    </submittedName>
</protein>
<proteinExistence type="predicted"/>
<dbReference type="Proteomes" id="UP000198644">
    <property type="component" value="Unassembled WGS sequence"/>
</dbReference>
<organism evidence="1 2">
    <name type="scientific">Marinobacter daqiaonensis</name>
    <dbReference type="NCBI Taxonomy" id="650891"/>
    <lineage>
        <taxon>Bacteria</taxon>
        <taxon>Pseudomonadati</taxon>
        <taxon>Pseudomonadota</taxon>
        <taxon>Gammaproteobacteria</taxon>
        <taxon>Pseudomonadales</taxon>
        <taxon>Marinobacteraceae</taxon>
        <taxon>Marinobacter</taxon>
    </lineage>
</organism>
<name>A0A1I6JDG3_9GAMM</name>
<dbReference type="OrthoDB" id="6064788at2"/>
<sequence>MTANKDPETVSITIQCLKCGETFPAPILVSPKSKVDSSALAKNMVQCKHCGEMTRCDKENVVARFEDGTSIGNDEI</sequence>
<reference evidence="1 2" key="1">
    <citation type="submission" date="2016-10" db="EMBL/GenBank/DDBJ databases">
        <authorList>
            <person name="de Groot N.N."/>
        </authorList>
    </citation>
    <scope>NUCLEOTIDE SEQUENCE [LARGE SCALE GENOMIC DNA]</scope>
    <source>
        <strain evidence="1 2">CGMCC 1.9167</strain>
    </source>
</reference>
<dbReference type="RefSeq" id="WP_092014626.1">
    <property type="nucleotide sequence ID" value="NZ_FOYW01000002.1"/>
</dbReference>
<dbReference type="STRING" id="650891.SAMN05216203_2917"/>
<dbReference type="AlphaFoldDB" id="A0A1I6JDG3"/>
<evidence type="ECO:0000313" key="1">
    <source>
        <dbReference type="EMBL" id="SFR77008.1"/>
    </source>
</evidence>
<evidence type="ECO:0000313" key="2">
    <source>
        <dbReference type="Proteomes" id="UP000198644"/>
    </source>
</evidence>